<dbReference type="SUPFAM" id="SSF101386">
    <property type="entry name" value="all-alpha NTP pyrophosphatases"/>
    <property type="match status" value="2"/>
</dbReference>
<evidence type="ECO:0000256" key="1">
    <source>
        <dbReference type="ARBA" id="ARBA00052141"/>
    </source>
</evidence>
<dbReference type="GO" id="GO:0046076">
    <property type="term" value="P:dTTP catabolic process"/>
    <property type="evidence" value="ECO:0007669"/>
    <property type="project" value="TreeGrafter"/>
</dbReference>
<feature type="domain" description="NTP pyrophosphohydrolase MazG-like" evidence="5">
    <location>
        <begin position="193"/>
        <end position="249"/>
    </location>
</feature>
<dbReference type="Gene3D" id="1.10.287.1080">
    <property type="entry name" value="MazG-like"/>
    <property type="match status" value="2"/>
</dbReference>
<dbReference type="GO" id="GO:0047693">
    <property type="term" value="F:ATP diphosphatase activity"/>
    <property type="evidence" value="ECO:0007669"/>
    <property type="project" value="UniProtKB-EC"/>
</dbReference>
<protein>
    <recommendedName>
        <fullName evidence="4">Nucleoside triphosphate pyrophosphohydrolase</fullName>
        <ecNumber evidence="3">3.6.1.8</ecNumber>
    </recommendedName>
</protein>
<evidence type="ECO:0000256" key="4">
    <source>
        <dbReference type="ARBA" id="ARBA00074799"/>
    </source>
</evidence>
<dbReference type="GO" id="GO:0006203">
    <property type="term" value="P:dGTP catabolic process"/>
    <property type="evidence" value="ECO:0007669"/>
    <property type="project" value="TreeGrafter"/>
</dbReference>
<gene>
    <name evidence="6" type="primary">mazG</name>
    <name evidence="6" type="ORF">E4656_17025</name>
</gene>
<dbReference type="GO" id="GO:0046081">
    <property type="term" value="P:dUTP catabolic process"/>
    <property type="evidence" value="ECO:0007669"/>
    <property type="project" value="TreeGrafter"/>
</dbReference>
<evidence type="ECO:0000313" key="7">
    <source>
        <dbReference type="Proteomes" id="UP000297475"/>
    </source>
</evidence>
<dbReference type="CDD" id="cd11529">
    <property type="entry name" value="NTP-PPase_MazG_Cterm"/>
    <property type="match status" value="1"/>
</dbReference>
<sequence length="288" mass="32742">MTDRSRNSLNPQRYRLDDLLTLMARLRDPVDGCPWDQKQTFETIVPHTLEEVYEVVDTIERGDWTHLREELGDLLFQIVFYAQMAHEQGDFSFADVVHDITEKLLRRHPHVFPDGTLASRRGDAPLSEAEIAANWERIKAEEKAAADPSAARPPSVLDGIPSTLPGMVQATKLQKKAARVGFDWDNVAPVWTMLHSELDELKEAAEQGDIEAMEGELGDILFATINLARHLDLDPERALRRTNRKFGDRFRFIEETLAAQGCTLDAASLDEMDRLWQAAKQSRKQTPR</sequence>
<dbReference type="Pfam" id="PF03819">
    <property type="entry name" value="MazG"/>
    <property type="match status" value="2"/>
</dbReference>
<evidence type="ECO:0000256" key="2">
    <source>
        <dbReference type="ARBA" id="ARBA00061115"/>
    </source>
</evidence>
<dbReference type="GO" id="GO:0006950">
    <property type="term" value="P:response to stress"/>
    <property type="evidence" value="ECO:0007669"/>
    <property type="project" value="UniProtKB-ARBA"/>
</dbReference>
<evidence type="ECO:0000259" key="5">
    <source>
        <dbReference type="Pfam" id="PF03819"/>
    </source>
</evidence>
<accession>A0A4Z0WA30</accession>
<dbReference type="GO" id="GO:0046052">
    <property type="term" value="P:UTP catabolic process"/>
    <property type="evidence" value="ECO:0007669"/>
    <property type="project" value="TreeGrafter"/>
</dbReference>
<reference evidence="6 7" key="1">
    <citation type="submission" date="2019-04" db="EMBL/GenBank/DDBJ databases">
        <title>Natronospirillum operosus gen. nov., sp. nov., a haloalkaliphilic satellite isolated from decaying biomass of laboratory culture of cyanobacterium Geitlerinema sp. and proposal of Natronospirillaceae fam. nov. and Saccharospirillaceae fam. nov.</title>
        <authorList>
            <person name="Kevbrin V."/>
            <person name="Boltyanskaya Y."/>
            <person name="Koziaeva V."/>
            <person name="Grouzdev D.S."/>
            <person name="Park M."/>
            <person name="Cho J."/>
        </authorList>
    </citation>
    <scope>NUCLEOTIDE SEQUENCE [LARGE SCALE GENOMIC DNA]</scope>
    <source>
        <strain evidence="6 7">G-116</strain>
    </source>
</reference>
<comment type="similarity">
    <text evidence="2">Belongs to the nucleoside triphosphate pyrophosphohydrolase family.</text>
</comment>
<dbReference type="OrthoDB" id="9808939at2"/>
<dbReference type="PANTHER" id="PTHR30522">
    <property type="entry name" value="NUCLEOSIDE TRIPHOSPHATE PYROPHOSPHOHYDROLASE"/>
    <property type="match status" value="1"/>
</dbReference>
<dbReference type="InterPro" id="IPR011551">
    <property type="entry name" value="NTP_PyrPHydrolase_MazG"/>
</dbReference>
<dbReference type="InterPro" id="IPR004518">
    <property type="entry name" value="MazG-like_dom"/>
</dbReference>
<dbReference type="EMBL" id="SRMF01000010">
    <property type="protein sequence ID" value="TGG91096.1"/>
    <property type="molecule type" value="Genomic_DNA"/>
</dbReference>
<dbReference type="GO" id="GO:0046047">
    <property type="term" value="P:TTP catabolic process"/>
    <property type="evidence" value="ECO:0007669"/>
    <property type="project" value="TreeGrafter"/>
</dbReference>
<keyword evidence="6" id="KW-0378">Hydrolase</keyword>
<dbReference type="InterPro" id="IPR048015">
    <property type="entry name" value="NTP-PPase_MazG-like_N"/>
</dbReference>
<dbReference type="EC" id="3.6.1.8" evidence="3"/>
<comment type="catalytic activity">
    <reaction evidence="1">
        <text>ATP + H2O = AMP + diphosphate + H(+)</text>
        <dbReference type="Rhea" id="RHEA:14245"/>
        <dbReference type="ChEBI" id="CHEBI:15377"/>
        <dbReference type="ChEBI" id="CHEBI:15378"/>
        <dbReference type="ChEBI" id="CHEBI:30616"/>
        <dbReference type="ChEBI" id="CHEBI:33019"/>
        <dbReference type="ChEBI" id="CHEBI:456215"/>
        <dbReference type="EC" id="3.6.1.8"/>
    </reaction>
</comment>
<name>A0A4Z0WA30_9GAMM</name>
<dbReference type="FunFam" id="1.10.287.1080:FF:000001">
    <property type="entry name" value="Nucleoside triphosphate pyrophosphohydrolase"/>
    <property type="match status" value="1"/>
</dbReference>
<dbReference type="AlphaFoldDB" id="A0A4Z0WA30"/>
<organism evidence="6 7">
    <name type="scientific">Natronospirillum operosum</name>
    <dbReference type="NCBI Taxonomy" id="2759953"/>
    <lineage>
        <taxon>Bacteria</taxon>
        <taxon>Pseudomonadati</taxon>
        <taxon>Pseudomonadota</taxon>
        <taxon>Gammaproteobacteria</taxon>
        <taxon>Oceanospirillales</taxon>
        <taxon>Natronospirillaceae</taxon>
        <taxon>Natronospirillum</taxon>
    </lineage>
</organism>
<dbReference type="FunFam" id="1.10.287.1080:FF:000003">
    <property type="entry name" value="Nucleoside triphosphate pyrophosphohydrolase"/>
    <property type="match status" value="1"/>
</dbReference>
<comment type="caution">
    <text evidence="6">The sequence shown here is derived from an EMBL/GenBank/DDBJ whole genome shotgun (WGS) entry which is preliminary data.</text>
</comment>
<feature type="domain" description="NTP pyrophosphohydrolase MazG-like" evidence="5">
    <location>
        <begin position="39"/>
        <end position="112"/>
    </location>
</feature>
<dbReference type="CDD" id="cd11528">
    <property type="entry name" value="NTP-PPase_MazG_Nterm"/>
    <property type="match status" value="1"/>
</dbReference>
<proteinExistence type="inferred from homology"/>
<dbReference type="Proteomes" id="UP000297475">
    <property type="component" value="Unassembled WGS sequence"/>
</dbReference>
<keyword evidence="7" id="KW-1185">Reference proteome</keyword>
<dbReference type="PANTHER" id="PTHR30522:SF0">
    <property type="entry name" value="NUCLEOSIDE TRIPHOSPHATE PYROPHOSPHOHYDROLASE"/>
    <property type="match status" value="1"/>
</dbReference>
<evidence type="ECO:0000256" key="3">
    <source>
        <dbReference type="ARBA" id="ARBA00066372"/>
    </source>
</evidence>
<evidence type="ECO:0000313" key="6">
    <source>
        <dbReference type="EMBL" id="TGG91096.1"/>
    </source>
</evidence>
<dbReference type="InterPro" id="IPR048011">
    <property type="entry name" value="NTP-PPase_MazG-like_C"/>
</dbReference>
<dbReference type="GO" id="GO:0046061">
    <property type="term" value="P:dATP catabolic process"/>
    <property type="evidence" value="ECO:0007669"/>
    <property type="project" value="TreeGrafter"/>
</dbReference>